<dbReference type="PANTHER" id="PTHR10849:SF24">
    <property type="entry name" value="NADH-QUINONE OXIDOREDUCTASE SUBUNIT I 2"/>
    <property type="match status" value="1"/>
</dbReference>
<feature type="binding site" evidence="12">
    <location>
        <position position="101"/>
    </location>
    <ligand>
        <name>[4Fe-4S] cluster</name>
        <dbReference type="ChEBI" id="CHEBI:49883"/>
        <label>2</label>
    </ligand>
</feature>
<keyword evidence="6 12" id="KW-1278">Translocase</keyword>
<evidence type="ECO:0000256" key="13">
    <source>
        <dbReference type="SAM" id="MobiDB-lite"/>
    </source>
</evidence>
<proteinExistence type="inferred from homology"/>
<dbReference type="GO" id="GO:0051539">
    <property type="term" value="F:4 iron, 4 sulfur cluster binding"/>
    <property type="evidence" value="ECO:0007669"/>
    <property type="project" value="UniProtKB-KW"/>
</dbReference>
<evidence type="ECO:0000256" key="8">
    <source>
        <dbReference type="ARBA" id="ARBA00023014"/>
    </source>
</evidence>
<keyword evidence="4 12" id="KW-0479">Metal-binding</keyword>
<comment type="subunit">
    <text evidence="12">NDH-1 is composed of 14 different subunits. Subunits NuoA, H, J, K, L, M, N constitute the membrane sector of the complex.</text>
</comment>
<keyword evidence="2 12" id="KW-0004">4Fe-4S</keyword>
<evidence type="ECO:0000256" key="4">
    <source>
        <dbReference type="ARBA" id="ARBA00022723"/>
    </source>
</evidence>
<dbReference type="NCBIfam" id="TIGR01971">
    <property type="entry name" value="NuoI"/>
    <property type="match status" value="1"/>
</dbReference>
<feature type="domain" description="4Fe-4S ferredoxin-type" evidence="14">
    <location>
        <begin position="92"/>
        <end position="121"/>
    </location>
</feature>
<name>A0A7C4EN58_9BACT</name>
<comment type="similarity">
    <text evidence="12">Belongs to the complex I 23 kDa subunit family.</text>
</comment>
<feature type="binding site" evidence="12">
    <location>
        <position position="73"/>
    </location>
    <ligand>
        <name>[4Fe-4S] cluster</name>
        <dbReference type="ChEBI" id="CHEBI:49883"/>
        <label>2</label>
    </ligand>
</feature>
<feature type="domain" description="4Fe-4S ferredoxin-type" evidence="14">
    <location>
        <begin position="54"/>
        <end position="83"/>
    </location>
</feature>
<dbReference type="GO" id="GO:0048038">
    <property type="term" value="F:quinone binding"/>
    <property type="evidence" value="ECO:0007669"/>
    <property type="project" value="UniProtKB-KW"/>
</dbReference>
<dbReference type="GO" id="GO:0005506">
    <property type="term" value="F:iron ion binding"/>
    <property type="evidence" value="ECO:0007669"/>
    <property type="project" value="UniProtKB-UniRule"/>
</dbReference>
<keyword evidence="9 12" id="KW-0520">NAD</keyword>
<feature type="compositionally biased region" description="Basic and acidic residues" evidence="13">
    <location>
        <begin position="166"/>
        <end position="177"/>
    </location>
</feature>
<keyword evidence="1 12" id="KW-1003">Cell membrane</keyword>
<evidence type="ECO:0000256" key="2">
    <source>
        <dbReference type="ARBA" id="ARBA00022485"/>
    </source>
</evidence>
<dbReference type="InterPro" id="IPR010226">
    <property type="entry name" value="NADH_quinone_OxRdtase_chainI"/>
</dbReference>
<comment type="function">
    <text evidence="12">NDH-1 shuttles electrons from NADH, via FMN and iron-sulfur (Fe-S) centers, to quinones in the respiratory chain. The immediate electron acceptor for the enzyme in this species is believed to be ubiquinone. Couples the redox reaction to proton translocation (for every two electrons transferred, four hydrogen ions are translocated across the cytoplasmic membrane), and thus conserves the redox energy in a proton gradient.</text>
</comment>
<dbReference type="Gene3D" id="3.30.70.3270">
    <property type="match status" value="1"/>
</dbReference>
<comment type="cofactor">
    <cofactor evidence="12">
        <name>[4Fe-4S] cluster</name>
        <dbReference type="ChEBI" id="CHEBI:49883"/>
    </cofactor>
    <text evidence="12">Binds 2 [4Fe-4S] clusters per subunit.</text>
</comment>
<evidence type="ECO:0000313" key="15">
    <source>
        <dbReference type="EMBL" id="HGH00108.1"/>
    </source>
</evidence>
<dbReference type="PANTHER" id="PTHR10849">
    <property type="entry name" value="NADH DEHYDROGENASE UBIQUINONE IRON-SULFUR PROTEIN 8, MITOCHONDRIAL"/>
    <property type="match status" value="1"/>
</dbReference>
<dbReference type="InterPro" id="IPR017900">
    <property type="entry name" value="4Fe4S_Fe_S_CS"/>
</dbReference>
<evidence type="ECO:0000256" key="1">
    <source>
        <dbReference type="ARBA" id="ARBA00022475"/>
    </source>
</evidence>
<feature type="binding site" evidence="12">
    <location>
        <position position="63"/>
    </location>
    <ligand>
        <name>[4Fe-4S] cluster</name>
        <dbReference type="ChEBI" id="CHEBI:49883"/>
        <label>1</label>
    </ligand>
</feature>
<dbReference type="SUPFAM" id="SSF54862">
    <property type="entry name" value="4Fe-4S ferredoxins"/>
    <property type="match status" value="1"/>
</dbReference>
<comment type="caution">
    <text evidence="15">The sequence shown here is derived from an EMBL/GenBank/DDBJ whole genome shotgun (WGS) entry which is preliminary data.</text>
</comment>
<evidence type="ECO:0000256" key="10">
    <source>
        <dbReference type="ARBA" id="ARBA00023075"/>
    </source>
</evidence>
<dbReference type="GO" id="GO:0050136">
    <property type="term" value="F:NADH dehydrogenase (quinone) (non-electrogenic) activity"/>
    <property type="evidence" value="ECO:0007669"/>
    <property type="project" value="UniProtKB-UniRule"/>
</dbReference>
<evidence type="ECO:0000256" key="12">
    <source>
        <dbReference type="HAMAP-Rule" id="MF_01351"/>
    </source>
</evidence>
<evidence type="ECO:0000259" key="14">
    <source>
        <dbReference type="PROSITE" id="PS51379"/>
    </source>
</evidence>
<evidence type="ECO:0000256" key="3">
    <source>
        <dbReference type="ARBA" id="ARBA00022719"/>
    </source>
</evidence>
<dbReference type="Pfam" id="PF12838">
    <property type="entry name" value="Fer4_7"/>
    <property type="match status" value="1"/>
</dbReference>
<dbReference type="GO" id="GO:0005886">
    <property type="term" value="C:plasma membrane"/>
    <property type="evidence" value="ECO:0007669"/>
    <property type="project" value="UniProtKB-SubCell"/>
</dbReference>
<dbReference type="EC" id="7.1.1.-" evidence="12"/>
<evidence type="ECO:0000256" key="9">
    <source>
        <dbReference type="ARBA" id="ARBA00023027"/>
    </source>
</evidence>
<organism evidence="15">
    <name type="scientific">Thermodesulfovibrio aggregans</name>
    <dbReference type="NCBI Taxonomy" id="86166"/>
    <lineage>
        <taxon>Bacteria</taxon>
        <taxon>Pseudomonadati</taxon>
        <taxon>Nitrospirota</taxon>
        <taxon>Thermodesulfovibrionia</taxon>
        <taxon>Thermodesulfovibrionales</taxon>
        <taxon>Thermodesulfovibrionaceae</taxon>
        <taxon>Thermodesulfovibrio</taxon>
    </lineage>
</organism>
<evidence type="ECO:0000256" key="5">
    <source>
        <dbReference type="ARBA" id="ARBA00022737"/>
    </source>
</evidence>
<accession>A0A7C4EN58</accession>
<dbReference type="PROSITE" id="PS51379">
    <property type="entry name" value="4FE4S_FER_2"/>
    <property type="match status" value="2"/>
</dbReference>
<keyword evidence="8 12" id="KW-0411">Iron-sulfur</keyword>
<protein>
    <recommendedName>
        <fullName evidence="12">NADH-quinone oxidoreductase subunit I</fullName>
        <ecNumber evidence="12">7.1.1.-</ecNumber>
    </recommendedName>
    <alternativeName>
        <fullName evidence="12">NADH dehydrogenase I subunit I</fullName>
    </alternativeName>
    <alternativeName>
        <fullName evidence="12">NDH-1 subunit I</fullName>
    </alternativeName>
</protein>
<keyword evidence="11 12" id="KW-0472">Membrane</keyword>
<feature type="binding site" evidence="12">
    <location>
        <position position="111"/>
    </location>
    <ligand>
        <name>[4Fe-4S] cluster</name>
        <dbReference type="ChEBI" id="CHEBI:49883"/>
        <label>1</label>
    </ligand>
</feature>
<sequence length="204" mass="23611">MTGKEILNKALMVEILKGLNQTLKTLVSKAVTIQYPFEKRKVWPGFRGKHAMVRDPKTGKDKCIGCMTCARVCPAQCITVKREKIENKMVVTEYKIDASRCIFCAYCVEACPTCALVLTENYEYSVYSRDELIFDKELLLKNWDDFVQRWPEDTYFNKFWQPPGIDPKRWPKTKQEQKPIPLRGAALTEQKEAVKEEKDETGNS</sequence>
<dbReference type="InterPro" id="IPR017896">
    <property type="entry name" value="4Fe4S_Fe-S-bd"/>
</dbReference>
<keyword evidence="10 12" id="KW-0830">Ubiquinone</keyword>
<dbReference type="AlphaFoldDB" id="A0A7C4EN58"/>
<dbReference type="HAMAP" id="MF_01351">
    <property type="entry name" value="NDH1_NuoI"/>
    <property type="match status" value="1"/>
</dbReference>
<feature type="binding site" evidence="12">
    <location>
        <position position="107"/>
    </location>
    <ligand>
        <name>[4Fe-4S] cluster</name>
        <dbReference type="ChEBI" id="CHEBI:49883"/>
        <label>2</label>
    </ligand>
</feature>
<keyword evidence="3 12" id="KW-0874">Quinone</keyword>
<evidence type="ECO:0000256" key="7">
    <source>
        <dbReference type="ARBA" id="ARBA00023004"/>
    </source>
</evidence>
<comment type="catalytic activity">
    <reaction evidence="12">
        <text>a quinone + NADH + 5 H(+)(in) = a quinol + NAD(+) + 4 H(+)(out)</text>
        <dbReference type="Rhea" id="RHEA:57888"/>
        <dbReference type="ChEBI" id="CHEBI:15378"/>
        <dbReference type="ChEBI" id="CHEBI:24646"/>
        <dbReference type="ChEBI" id="CHEBI:57540"/>
        <dbReference type="ChEBI" id="CHEBI:57945"/>
        <dbReference type="ChEBI" id="CHEBI:132124"/>
    </reaction>
</comment>
<keyword evidence="7 12" id="KW-0408">Iron</keyword>
<feature type="binding site" evidence="12">
    <location>
        <position position="69"/>
    </location>
    <ligand>
        <name>[4Fe-4S] cluster</name>
        <dbReference type="ChEBI" id="CHEBI:49883"/>
        <label>1</label>
    </ligand>
</feature>
<evidence type="ECO:0000256" key="6">
    <source>
        <dbReference type="ARBA" id="ARBA00022967"/>
    </source>
</evidence>
<gene>
    <name evidence="12" type="primary">nuoI</name>
    <name evidence="15" type="ORF">ENV75_06660</name>
</gene>
<dbReference type="PROSITE" id="PS00198">
    <property type="entry name" value="4FE4S_FER_1"/>
    <property type="match status" value="2"/>
</dbReference>
<keyword evidence="5" id="KW-0677">Repeat</keyword>
<reference evidence="15" key="1">
    <citation type="journal article" date="2020" name="mSystems">
        <title>Genome- and Community-Level Interaction Insights into Carbon Utilization and Element Cycling Functions of Hydrothermarchaeota in Hydrothermal Sediment.</title>
        <authorList>
            <person name="Zhou Z."/>
            <person name="Liu Y."/>
            <person name="Xu W."/>
            <person name="Pan J."/>
            <person name="Luo Z.H."/>
            <person name="Li M."/>
        </authorList>
    </citation>
    <scope>NUCLEOTIDE SEQUENCE [LARGE SCALE GENOMIC DNA]</scope>
    <source>
        <strain evidence="15">SpSt-788</strain>
    </source>
</reference>
<feature type="compositionally biased region" description="Basic and acidic residues" evidence="13">
    <location>
        <begin position="189"/>
        <end position="204"/>
    </location>
</feature>
<comment type="subcellular location">
    <subcellularLocation>
        <location evidence="12">Cell membrane</location>
        <topology evidence="12">Peripheral membrane protein</topology>
    </subcellularLocation>
</comment>
<evidence type="ECO:0000256" key="11">
    <source>
        <dbReference type="ARBA" id="ARBA00023136"/>
    </source>
</evidence>
<dbReference type="EMBL" id="DTHO01000070">
    <property type="protein sequence ID" value="HGH00108.1"/>
    <property type="molecule type" value="Genomic_DNA"/>
</dbReference>
<feature type="region of interest" description="Disordered" evidence="13">
    <location>
        <begin position="164"/>
        <end position="204"/>
    </location>
</feature>
<feature type="binding site" evidence="12">
    <location>
        <position position="66"/>
    </location>
    <ligand>
        <name>[4Fe-4S] cluster</name>
        <dbReference type="ChEBI" id="CHEBI:49883"/>
        <label>1</label>
    </ligand>
</feature>
<feature type="binding site" evidence="12">
    <location>
        <position position="104"/>
    </location>
    <ligand>
        <name>[4Fe-4S] cluster</name>
        <dbReference type="ChEBI" id="CHEBI:49883"/>
        <label>2</label>
    </ligand>
</feature>